<evidence type="ECO:0000256" key="12">
    <source>
        <dbReference type="ARBA" id="ARBA00032932"/>
    </source>
</evidence>
<dbReference type="GO" id="GO:0009252">
    <property type="term" value="P:peptidoglycan biosynthetic process"/>
    <property type="evidence" value="ECO:0007669"/>
    <property type="project" value="UniProtKB-KW"/>
</dbReference>
<gene>
    <name evidence="14" type="primary">uppP</name>
    <name evidence="15" type="ORF">SAMN04488087_2170</name>
</gene>
<evidence type="ECO:0000256" key="13">
    <source>
        <dbReference type="ARBA" id="ARBA00047594"/>
    </source>
</evidence>
<keyword evidence="14" id="KW-0961">Cell wall biogenesis/degradation</keyword>
<evidence type="ECO:0000256" key="9">
    <source>
        <dbReference type="ARBA" id="ARBA00023136"/>
    </source>
</evidence>
<dbReference type="Proteomes" id="UP000185812">
    <property type="component" value="Unassembled WGS sequence"/>
</dbReference>
<reference evidence="16" key="1">
    <citation type="submission" date="2016-11" db="EMBL/GenBank/DDBJ databases">
        <authorList>
            <person name="Varghese N."/>
            <person name="Submissions S."/>
        </authorList>
    </citation>
    <scope>NUCLEOTIDE SEQUENCE [LARGE SCALE GENOMIC DNA]</scope>
    <source>
        <strain evidence="16">DSM 22212</strain>
    </source>
</reference>
<evidence type="ECO:0000256" key="11">
    <source>
        <dbReference type="ARBA" id="ARBA00032707"/>
    </source>
</evidence>
<dbReference type="EC" id="3.6.1.27" evidence="3 14"/>
<evidence type="ECO:0000256" key="14">
    <source>
        <dbReference type="HAMAP-Rule" id="MF_01006"/>
    </source>
</evidence>
<dbReference type="GO" id="GO:0050380">
    <property type="term" value="F:undecaprenyl-diphosphatase activity"/>
    <property type="evidence" value="ECO:0007669"/>
    <property type="project" value="UniProtKB-UniRule"/>
</dbReference>
<keyword evidence="14" id="KW-0133">Cell shape</keyword>
<dbReference type="GO" id="GO:0005886">
    <property type="term" value="C:plasma membrane"/>
    <property type="evidence" value="ECO:0007669"/>
    <property type="project" value="UniProtKB-SubCell"/>
</dbReference>
<feature type="transmembrane region" description="Helical" evidence="14">
    <location>
        <begin position="90"/>
        <end position="110"/>
    </location>
</feature>
<dbReference type="InterPro" id="IPR003824">
    <property type="entry name" value="UppP"/>
</dbReference>
<feature type="transmembrane region" description="Helical" evidence="14">
    <location>
        <begin position="221"/>
        <end position="242"/>
    </location>
</feature>
<comment type="subcellular location">
    <subcellularLocation>
        <location evidence="1 14">Cell membrane</location>
        <topology evidence="1 14">Multi-pass membrane protein</topology>
    </subcellularLocation>
</comment>
<organism evidence="15 16">
    <name type="scientific">Rhodothermus profundi</name>
    <dbReference type="NCBI Taxonomy" id="633813"/>
    <lineage>
        <taxon>Bacteria</taxon>
        <taxon>Pseudomonadati</taxon>
        <taxon>Rhodothermota</taxon>
        <taxon>Rhodothermia</taxon>
        <taxon>Rhodothermales</taxon>
        <taxon>Rhodothermaceae</taxon>
        <taxon>Rhodothermus</taxon>
    </lineage>
</organism>
<dbReference type="GO" id="GO:0008360">
    <property type="term" value="P:regulation of cell shape"/>
    <property type="evidence" value="ECO:0007669"/>
    <property type="project" value="UniProtKB-KW"/>
</dbReference>
<feature type="transmembrane region" description="Helical" evidence="14">
    <location>
        <begin position="41"/>
        <end position="60"/>
    </location>
</feature>
<proteinExistence type="inferred from homology"/>
<evidence type="ECO:0000256" key="10">
    <source>
        <dbReference type="ARBA" id="ARBA00023251"/>
    </source>
</evidence>
<dbReference type="Pfam" id="PF02673">
    <property type="entry name" value="BacA"/>
    <property type="match status" value="1"/>
</dbReference>
<comment type="catalytic activity">
    <reaction evidence="13 14">
        <text>di-trans,octa-cis-undecaprenyl diphosphate + H2O = di-trans,octa-cis-undecaprenyl phosphate + phosphate + H(+)</text>
        <dbReference type="Rhea" id="RHEA:28094"/>
        <dbReference type="ChEBI" id="CHEBI:15377"/>
        <dbReference type="ChEBI" id="CHEBI:15378"/>
        <dbReference type="ChEBI" id="CHEBI:43474"/>
        <dbReference type="ChEBI" id="CHEBI:58405"/>
        <dbReference type="ChEBI" id="CHEBI:60392"/>
        <dbReference type="EC" id="3.6.1.27"/>
    </reaction>
</comment>
<feature type="transmembrane region" description="Helical" evidence="14">
    <location>
        <begin position="249"/>
        <end position="268"/>
    </location>
</feature>
<protein>
    <recommendedName>
        <fullName evidence="4 14">Undecaprenyl-diphosphatase</fullName>
        <ecNumber evidence="3 14">3.6.1.27</ecNumber>
    </recommendedName>
    <alternativeName>
        <fullName evidence="12 14">Bacitracin resistance protein</fullName>
    </alternativeName>
    <alternativeName>
        <fullName evidence="11 14">Undecaprenyl pyrophosphate phosphatase</fullName>
    </alternativeName>
</protein>
<dbReference type="GO" id="GO:0071555">
    <property type="term" value="P:cell wall organization"/>
    <property type="evidence" value="ECO:0007669"/>
    <property type="project" value="UniProtKB-KW"/>
</dbReference>
<evidence type="ECO:0000256" key="8">
    <source>
        <dbReference type="ARBA" id="ARBA00022989"/>
    </source>
</evidence>
<evidence type="ECO:0000256" key="7">
    <source>
        <dbReference type="ARBA" id="ARBA00022801"/>
    </source>
</evidence>
<dbReference type="OrthoDB" id="9808289at2"/>
<keyword evidence="9 14" id="KW-0472">Membrane</keyword>
<feature type="transmembrane region" description="Helical" evidence="14">
    <location>
        <begin position="191"/>
        <end position="209"/>
    </location>
</feature>
<evidence type="ECO:0000256" key="4">
    <source>
        <dbReference type="ARBA" id="ARBA00021581"/>
    </source>
</evidence>
<evidence type="ECO:0000256" key="6">
    <source>
        <dbReference type="ARBA" id="ARBA00022692"/>
    </source>
</evidence>
<keyword evidence="5 14" id="KW-1003">Cell membrane</keyword>
<name>A0A1M6VYX4_9BACT</name>
<dbReference type="AlphaFoldDB" id="A0A1M6VYX4"/>
<sequence>MSWWEALILGLLQGLTEFLPVSSSGHLVLGQYVLGLNPGGVTFEVFVHFGTVLSILTVYWRRVGAIISAVGEALPRPSHWRARYQEHDPFRIAVWILITLIPTGLVYVLLGDWIEQTFEHPRFAAGMLLVTGVLLVLTRLRQHPSGDLSPLKAFVVGIAQSAAMLPGISRSGSTICAAIYQNVRPERAADFSFLMLLPVVLGATLLKGIELLRTPEAADVLPLVIGTVTAYASGVVAIKVLLQVVRRGQLVYFAYYCFLVGGLGLWLIR</sequence>
<dbReference type="EMBL" id="FRAU01000007">
    <property type="protein sequence ID" value="SHK86598.1"/>
    <property type="molecule type" value="Genomic_DNA"/>
</dbReference>
<dbReference type="PANTHER" id="PTHR30622">
    <property type="entry name" value="UNDECAPRENYL-DIPHOSPHATASE"/>
    <property type="match status" value="1"/>
</dbReference>
<evidence type="ECO:0000256" key="2">
    <source>
        <dbReference type="ARBA" id="ARBA00010621"/>
    </source>
</evidence>
<dbReference type="PANTHER" id="PTHR30622:SF2">
    <property type="entry name" value="UNDECAPRENYL-DIPHOSPHATASE"/>
    <property type="match status" value="1"/>
</dbReference>
<evidence type="ECO:0000313" key="15">
    <source>
        <dbReference type="EMBL" id="SHK86598.1"/>
    </source>
</evidence>
<keyword evidence="8 14" id="KW-1133">Transmembrane helix</keyword>
<keyword evidence="16" id="KW-1185">Reference proteome</keyword>
<accession>A0A1M6VYX4</accession>
<comment type="miscellaneous">
    <text evidence="14">Bacitracin is thought to be involved in the inhibition of peptidoglycan synthesis by sequestering undecaprenyl diphosphate, thereby reducing the pool of lipid carrier available.</text>
</comment>
<dbReference type="RefSeq" id="WP_072715993.1">
    <property type="nucleotide sequence ID" value="NZ_FRAU01000007.1"/>
</dbReference>
<dbReference type="STRING" id="633813.SAMN04488087_2170"/>
<keyword evidence="10 14" id="KW-0046">Antibiotic resistance</keyword>
<dbReference type="HAMAP" id="MF_01006">
    <property type="entry name" value="Undec_diphosphatase"/>
    <property type="match status" value="1"/>
</dbReference>
<evidence type="ECO:0000256" key="1">
    <source>
        <dbReference type="ARBA" id="ARBA00004651"/>
    </source>
</evidence>
<keyword evidence="14" id="KW-0573">Peptidoglycan synthesis</keyword>
<evidence type="ECO:0000256" key="3">
    <source>
        <dbReference type="ARBA" id="ARBA00012374"/>
    </source>
</evidence>
<comment type="similarity">
    <text evidence="2 14">Belongs to the UppP family.</text>
</comment>
<evidence type="ECO:0000256" key="5">
    <source>
        <dbReference type="ARBA" id="ARBA00022475"/>
    </source>
</evidence>
<dbReference type="GO" id="GO:0046677">
    <property type="term" value="P:response to antibiotic"/>
    <property type="evidence" value="ECO:0007669"/>
    <property type="project" value="UniProtKB-UniRule"/>
</dbReference>
<keyword evidence="6 14" id="KW-0812">Transmembrane</keyword>
<comment type="function">
    <text evidence="14">Catalyzes the dephosphorylation of undecaprenyl diphosphate (UPP). Confers resistance to bacitracin.</text>
</comment>
<keyword evidence="7 14" id="KW-0378">Hydrolase</keyword>
<feature type="transmembrane region" description="Helical" evidence="14">
    <location>
        <begin position="122"/>
        <end position="140"/>
    </location>
</feature>
<evidence type="ECO:0000313" key="16">
    <source>
        <dbReference type="Proteomes" id="UP000185812"/>
    </source>
</evidence>